<name>A0A2Z4XWZ9_9GAMM</name>
<reference evidence="2 4" key="1">
    <citation type="submission" date="2017-06" db="EMBL/GenBank/DDBJ databases">
        <title>Complete genome of Francisella adeliensis.</title>
        <authorList>
            <person name="Vallesi A."/>
            <person name="Sjodin A."/>
        </authorList>
    </citation>
    <scope>NUCLEOTIDE SEQUENCE [LARGE SCALE GENOMIC DNA]</scope>
    <source>
        <strain evidence="2 4">FDC440</strain>
    </source>
</reference>
<dbReference type="Proteomes" id="UP000251120">
    <property type="component" value="Chromosome"/>
</dbReference>
<dbReference type="PANTHER" id="PTHR22916:SF65">
    <property type="entry name" value="SLR1065 PROTEIN"/>
    <property type="match status" value="1"/>
</dbReference>
<reference evidence="3 5" key="2">
    <citation type="submission" date="2019-08" db="EMBL/GenBank/DDBJ databases">
        <title>Complete genome sequences of Francisella adeliensis (FSC1325 and FSC1326).</title>
        <authorList>
            <person name="Ohrman C."/>
            <person name="Uneklint I."/>
            <person name="Vallesi A."/>
            <person name="Karlsson L."/>
            <person name="Sjodin A."/>
        </authorList>
    </citation>
    <scope>NUCLEOTIDE SEQUENCE [LARGE SCALE GENOMIC DNA]</scope>
    <source>
        <strain evidence="3 5">FSC1325</strain>
    </source>
</reference>
<dbReference type="AlphaFoldDB" id="A0A2Z4XWZ9"/>
<evidence type="ECO:0000313" key="3">
    <source>
        <dbReference type="EMBL" id="QIW11632.1"/>
    </source>
</evidence>
<dbReference type="Proteomes" id="UP000681131">
    <property type="component" value="Chromosome"/>
</dbReference>
<organism evidence="2 4">
    <name type="scientific">Francisella adeliensis</name>
    <dbReference type="NCBI Taxonomy" id="2007306"/>
    <lineage>
        <taxon>Bacteria</taxon>
        <taxon>Pseudomonadati</taxon>
        <taxon>Pseudomonadota</taxon>
        <taxon>Gammaproteobacteria</taxon>
        <taxon>Thiotrichales</taxon>
        <taxon>Francisellaceae</taxon>
        <taxon>Francisella</taxon>
    </lineage>
</organism>
<dbReference type="InterPro" id="IPR001173">
    <property type="entry name" value="Glyco_trans_2-like"/>
</dbReference>
<dbReference type="Gene3D" id="3.90.550.10">
    <property type="entry name" value="Spore Coat Polysaccharide Biosynthesis Protein SpsA, Chain A"/>
    <property type="match status" value="1"/>
</dbReference>
<evidence type="ECO:0000313" key="5">
    <source>
        <dbReference type="Proteomes" id="UP000681131"/>
    </source>
</evidence>
<sequence>MKISIITPSYNSEKYIEQTMLSVLSQRGDFDLEYILVDGASKDNTCDIVNKYVQKHEKGELDIFCNSLEMRFISEPDNGMYDALAKGLSKATGDIVAYINSDDFYLPSAFKTIIAEMKRFGDKAQWVNAKNVWYNKEGIIENTMLPLMPSRKRILKGIHGTSLPSIQQESTFWTKSLQDKMDLKKFAEYKMAGDFFMWHEFAKHANLHICNSTVSGFRTHEDNKSHDLGGYMTEFYDIVGAPKVRKNILDFAYIIMYKFYVNYTSDHVIRRYNEYVRIFRHIGVKLREKRGKKAN</sequence>
<protein>
    <submittedName>
        <fullName evidence="2">Glycosyl transferase</fullName>
    </submittedName>
    <submittedName>
        <fullName evidence="3">Glycosyltransferase</fullName>
    </submittedName>
</protein>
<evidence type="ECO:0000313" key="4">
    <source>
        <dbReference type="Proteomes" id="UP000251120"/>
    </source>
</evidence>
<dbReference type="SUPFAM" id="SSF53448">
    <property type="entry name" value="Nucleotide-diphospho-sugar transferases"/>
    <property type="match status" value="1"/>
</dbReference>
<dbReference type="InterPro" id="IPR029044">
    <property type="entry name" value="Nucleotide-diphossugar_trans"/>
</dbReference>
<dbReference type="EMBL" id="CP043424">
    <property type="protein sequence ID" value="QIW11632.1"/>
    <property type="molecule type" value="Genomic_DNA"/>
</dbReference>
<keyword evidence="5" id="KW-1185">Reference proteome</keyword>
<dbReference type="PANTHER" id="PTHR22916">
    <property type="entry name" value="GLYCOSYLTRANSFERASE"/>
    <property type="match status" value="1"/>
</dbReference>
<dbReference type="RefSeq" id="WP_112869577.1">
    <property type="nucleotide sequence ID" value="NZ_CP021781.1"/>
</dbReference>
<accession>A0A2Z4XWZ9</accession>
<dbReference type="EMBL" id="CP021781">
    <property type="protein sequence ID" value="AXA33404.1"/>
    <property type="molecule type" value="Genomic_DNA"/>
</dbReference>
<feature type="domain" description="Glycosyltransferase 2-like" evidence="1">
    <location>
        <begin position="4"/>
        <end position="122"/>
    </location>
</feature>
<evidence type="ECO:0000259" key="1">
    <source>
        <dbReference type="Pfam" id="PF00535"/>
    </source>
</evidence>
<dbReference type="KEGG" id="fad:CDH04_02780"/>
<dbReference type="OrthoDB" id="396512at2"/>
<evidence type="ECO:0000313" key="2">
    <source>
        <dbReference type="EMBL" id="AXA33404.1"/>
    </source>
</evidence>
<proteinExistence type="predicted"/>
<dbReference type="Pfam" id="PF00535">
    <property type="entry name" value="Glycos_transf_2"/>
    <property type="match status" value="1"/>
</dbReference>
<dbReference type="GO" id="GO:0016758">
    <property type="term" value="F:hexosyltransferase activity"/>
    <property type="evidence" value="ECO:0007669"/>
    <property type="project" value="UniProtKB-ARBA"/>
</dbReference>
<gene>
    <name evidence="2" type="ORF">CDH04_02780</name>
    <name evidence="3" type="ORF">FZC43_02780</name>
</gene>
<keyword evidence="2" id="KW-0808">Transferase</keyword>